<accession>A0ABT6GHA9</accession>
<evidence type="ECO:0000313" key="3">
    <source>
        <dbReference type="Proteomes" id="UP001529180"/>
    </source>
</evidence>
<protein>
    <submittedName>
        <fullName evidence="2">Plasmid mobilization relaxosome protein MobC</fullName>
    </submittedName>
</protein>
<dbReference type="InterPro" id="IPR008687">
    <property type="entry name" value="MobC"/>
</dbReference>
<evidence type="ECO:0000259" key="1">
    <source>
        <dbReference type="Pfam" id="PF05713"/>
    </source>
</evidence>
<name>A0ABT6GHA9_9PROT</name>
<dbReference type="RefSeq" id="WP_278007006.1">
    <property type="nucleotide sequence ID" value="NZ_JARSBO010000013.1"/>
</dbReference>
<keyword evidence="3" id="KW-1185">Reference proteome</keyword>
<dbReference type="Proteomes" id="UP001529180">
    <property type="component" value="Unassembled WGS sequence"/>
</dbReference>
<evidence type="ECO:0000313" key="2">
    <source>
        <dbReference type="EMBL" id="MDG4721463.1"/>
    </source>
</evidence>
<sequence length="104" mass="12416">MKNKTIRFRISDEQYDEILKAASNSDKNLSDWIRESLKISSDKNLVEKKLLWVSEVQKLTREISRIGNNINQISKFANSQRQFQEIENFMDVMDDIREKVHELR</sequence>
<gene>
    <name evidence="2" type="primary">mobC</name>
    <name evidence="2" type="ORF">P7680_20825</name>
</gene>
<proteinExistence type="predicted"/>
<comment type="caution">
    <text evidence="2">The sequence shown here is derived from an EMBL/GenBank/DDBJ whole genome shotgun (WGS) entry which is preliminary data.</text>
</comment>
<feature type="domain" description="Bacterial mobilisation" evidence="1">
    <location>
        <begin position="61"/>
        <end position="102"/>
    </location>
</feature>
<dbReference type="EMBL" id="JARSBO010000013">
    <property type="protein sequence ID" value="MDG4721463.1"/>
    <property type="molecule type" value="Genomic_DNA"/>
</dbReference>
<dbReference type="Pfam" id="PF05713">
    <property type="entry name" value="MobC"/>
    <property type="match status" value="1"/>
</dbReference>
<organism evidence="2 3">
    <name type="scientific">Thalassospira aquimaris</name>
    <dbReference type="NCBI Taxonomy" id="3037796"/>
    <lineage>
        <taxon>Bacteria</taxon>
        <taxon>Pseudomonadati</taxon>
        <taxon>Pseudomonadota</taxon>
        <taxon>Alphaproteobacteria</taxon>
        <taxon>Rhodospirillales</taxon>
        <taxon>Thalassospiraceae</taxon>
        <taxon>Thalassospira</taxon>
    </lineage>
</organism>
<reference evidence="2 3" key="1">
    <citation type="submission" date="2023-03" db="EMBL/GenBank/DDBJ databases">
        <title>Strain FZY0004 represents a novel species in the genus Thalassospira isolated from seawater.</title>
        <authorList>
            <person name="Fu Z.-Y."/>
        </authorList>
    </citation>
    <scope>NUCLEOTIDE SEQUENCE [LARGE SCALE GENOMIC DNA]</scope>
    <source>
        <strain evidence="2 3">FZY0004</strain>
    </source>
</reference>